<keyword evidence="2" id="KW-1185">Reference proteome</keyword>
<dbReference type="EMBL" id="JANEYF010004511">
    <property type="protein sequence ID" value="KAJ8930951.1"/>
    <property type="molecule type" value="Genomic_DNA"/>
</dbReference>
<proteinExistence type="predicted"/>
<reference evidence="1" key="1">
    <citation type="journal article" date="2023" name="Insect Mol. Biol.">
        <title>Genome sequencing provides insights into the evolution of gene families encoding plant cell wall-degrading enzymes in longhorned beetles.</title>
        <authorList>
            <person name="Shin N.R."/>
            <person name="Okamura Y."/>
            <person name="Kirsch R."/>
            <person name="Pauchet Y."/>
        </authorList>
    </citation>
    <scope>NUCLEOTIDE SEQUENCE</scope>
    <source>
        <strain evidence="1">RBIC_L_NR</strain>
    </source>
</reference>
<gene>
    <name evidence="1" type="ORF">NQ314_016215</name>
</gene>
<name>A0AAV8WXL6_9CUCU</name>
<sequence length="60" mass="6790">MLKNLKREENNNLLVSQDDLITAQRAVLNSMKTTLASCGVNTDIILNEIEKNNNYPREQG</sequence>
<evidence type="ECO:0000313" key="1">
    <source>
        <dbReference type="EMBL" id="KAJ8930951.1"/>
    </source>
</evidence>
<protein>
    <submittedName>
        <fullName evidence="1">Uncharacterized protein</fullName>
    </submittedName>
</protein>
<comment type="caution">
    <text evidence="1">The sequence shown here is derived from an EMBL/GenBank/DDBJ whole genome shotgun (WGS) entry which is preliminary data.</text>
</comment>
<organism evidence="1 2">
    <name type="scientific">Rhamnusium bicolor</name>
    <dbReference type="NCBI Taxonomy" id="1586634"/>
    <lineage>
        <taxon>Eukaryota</taxon>
        <taxon>Metazoa</taxon>
        <taxon>Ecdysozoa</taxon>
        <taxon>Arthropoda</taxon>
        <taxon>Hexapoda</taxon>
        <taxon>Insecta</taxon>
        <taxon>Pterygota</taxon>
        <taxon>Neoptera</taxon>
        <taxon>Endopterygota</taxon>
        <taxon>Coleoptera</taxon>
        <taxon>Polyphaga</taxon>
        <taxon>Cucujiformia</taxon>
        <taxon>Chrysomeloidea</taxon>
        <taxon>Cerambycidae</taxon>
        <taxon>Lepturinae</taxon>
        <taxon>Rhagiini</taxon>
        <taxon>Rhamnusium</taxon>
    </lineage>
</organism>
<accession>A0AAV8WXL6</accession>
<dbReference type="Proteomes" id="UP001162156">
    <property type="component" value="Unassembled WGS sequence"/>
</dbReference>
<dbReference type="AlphaFoldDB" id="A0AAV8WXL6"/>
<evidence type="ECO:0000313" key="2">
    <source>
        <dbReference type="Proteomes" id="UP001162156"/>
    </source>
</evidence>